<evidence type="ECO:0000313" key="4">
    <source>
        <dbReference type="Proteomes" id="UP001303407"/>
    </source>
</evidence>
<dbReference type="InterPro" id="IPR013785">
    <property type="entry name" value="Aldolase_TIM"/>
</dbReference>
<dbReference type="InterPro" id="IPR002220">
    <property type="entry name" value="DapA-like"/>
</dbReference>
<keyword evidence="1 2" id="KW-0456">Lyase</keyword>
<dbReference type="PIRSF" id="PIRSF001365">
    <property type="entry name" value="DHDPS"/>
    <property type="match status" value="1"/>
</dbReference>
<proteinExistence type="inferred from homology"/>
<keyword evidence="4" id="KW-1185">Reference proteome</keyword>
<evidence type="ECO:0000256" key="1">
    <source>
        <dbReference type="ARBA" id="ARBA00023239"/>
    </source>
</evidence>
<dbReference type="Proteomes" id="UP001303407">
    <property type="component" value="Chromosome"/>
</dbReference>
<accession>A0ABY9Y480</accession>
<dbReference type="Pfam" id="PF00701">
    <property type="entry name" value="DHDPS"/>
    <property type="match status" value="1"/>
</dbReference>
<gene>
    <name evidence="3" type="ORF">RHP49_00135</name>
</gene>
<evidence type="ECO:0000256" key="2">
    <source>
        <dbReference type="PIRNR" id="PIRNR001365"/>
    </source>
</evidence>
<dbReference type="NCBIfam" id="NF002958">
    <property type="entry name" value="PRK03620.1"/>
    <property type="match status" value="1"/>
</dbReference>
<dbReference type="SUPFAM" id="SSF51569">
    <property type="entry name" value="Aldolase"/>
    <property type="match status" value="1"/>
</dbReference>
<dbReference type="RefSeq" id="WP_415862664.1">
    <property type="nucleotide sequence ID" value="NZ_CP134536.1"/>
</dbReference>
<dbReference type="PANTHER" id="PTHR12128:SF19">
    <property type="entry name" value="5-DEHYDRO-4-DEOXYGLUCARATE DEHYDRATASE 2-RELATED"/>
    <property type="match status" value="1"/>
</dbReference>
<reference evidence="3 4" key="1">
    <citation type="submission" date="2023-09" db="EMBL/GenBank/DDBJ databases">
        <title>Thalassobella suaedae gen. nov., sp. nov., a marine bacterium of the family Flavobacteriaceae isolated from a halophyte Suaeda japonica.</title>
        <authorList>
            <person name="Lee S.Y."/>
            <person name="Hwang C.Y."/>
        </authorList>
    </citation>
    <scope>NUCLEOTIDE SEQUENCE [LARGE SCALE GENOMIC DNA]</scope>
    <source>
        <strain evidence="3 4">HL-DH10</strain>
    </source>
</reference>
<protein>
    <submittedName>
        <fullName evidence="3">5-dehydro-4-deoxyglucarate dehydratase</fullName>
    </submittedName>
</protein>
<sequence>MKLSLESIKSALGDGLLSFPVTDLDDKGKFNSITFADRLEWFMSHQVSSIFVAGGTGEFFSLSQDEYRSIVKVTSETVKGKVPTISSVGRSIPEAIQFASIAENAGIDALLLMPPYLTECAKEGVFEYAKTIMQSTNLPVIYYNRANGILPAEYIQKLADACPNFIALKDGTGNMEALNTTIKTLGNRLIYIGGVPTAEIISEAYLSIGVNTYSSAVFNFVPDMANHFYKSLRAGDKETVNLIIKEFFIPFVKLRSNSQGYAVSLIKAGAKLIGKSAGDVRAPLPIPNADEVETLKKLINKAATLIK</sequence>
<dbReference type="PANTHER" id="PTHR12128">
    <property type="entry name" value="DIHYDRODIPICOLINATE SYNTHASE"/>
    <property type="match status" value="1"/>
</dbReference>
<name>A0ABY9Y480_9FLAO</name>
<dbReference type="SMART" id="SM01130">
    <property type="entry name" value="DHDPS"/>
    <property type="match status" value="1"/>
</dbReference>
<dbReference type="EMBL" id="CP134536">
    <property type="protein sequence ID" value="WNH12683.1"/>
    <property type="molecule type" value="Genomic_DNA"/>
</dbReference>
<evidence type="ECO:0000313" key="3">
    <source>
        <dbReference type="EMBL" id="WNH12683.1"/>
    </source>
</evidence>
<organism evidence="3 4">
    <name type="scientific">Thalassobellus suaedae</name>
    <dbReference type="NCBI Taxonomy" id="3074124"/>
    <lineage>
        <taxon>Bacteria</taxon>
        <taxon>Pseudomonadati</taxon>
        <taxon>Bacteroidota</taxon>
        <taxon>Flavobacteriia</taxon>
        <taxon>Flavobacteriales</taxon>
        <taxon>Flavobacteriaceae</taxon>
        <taxon>Thalassobellus</taxon>
    </lineage>
</organism>
<dbReference type="Gene3D" id="3.20.20.70">
    <property type="entry name" value="Aldolase class I"/>
    <property type="match status" value="1"/>
</dbReference>
<comment type="similarity">
    <text evidence="2">Belongs to the DapA family.</text>
</comment>